<evidence type="ECO:0000259" key="5">
    <source>
        <dbReference type="Pfam" id="PF22916"/>
    </source>
</evidence>
<proteinExistence type="inferred from homology"/>
<dbReference type="VEuPathDB" id="GiardiaDB:QR46_4674"/>
<dbReference type="InterPro" id="IPR053939">
    <property type="entry name" value="UTP25_C"/>
</dbReference>
<dbReference type="InterPro" id="IPR010678">
    <property type="entry name" value="UTP25"/>
</dbReference>
<dbReference type="GO" id="GO:0034511">
    <property type="term" value="F:U3 snoRNA binding"/>
    <property type="evidence" value="ECO:0007669"/>
    <property type="project" value="InterPro"/>
</dbReference>
<dbReference type="GO" id="GO:0019843">
    <property type="term" value="F:rRNA binding"/>
    <property type="evidence" value="ECO:0007669"/>
    <property type="project" value="TreeGrafter"/>
</dbReference>
<dbReference type="GO" id="GO:0000462">
    <property type="term" value="P:maturation of SSU-rRNA from tricistronic rRNA transcript (SSU-rRNA, 5.8S rRNA, LSU-rRNA)"/>
    <property type="evidence" value="ECO:0007669"/>
    <property type="project" value="TreeGrafter"/>
</dbReference>
<evidence type="ECO:0000313" key="6">
    <source>
        <dbReference type="EMBL" id="KWX11369.1"/>
    </source>
</evidence>
<dbReference type="GO" id="GO:0032040">
    <property type="term" value="C:small-subunit processome"/>
    <property type="evidence" value="ECO:0007669"/>
    <property type="project" value="TreeGrafter"/>
</dbReference>
<feature type="domain" description="UTP25 NTP hydrolase-like" evidence="5">
    <location>
        <begin position="187"/>
        <end position="486"/>
    </location>
</feature>
<evidence type="ECO:0000313" key="7">
    <source>
        <dbReference type="Proteomes" id="UP000070089"/>
    </source>
</evidence>
<dbReference type="EMBL" id="JXTI01000198">
    <property type="protein sequence ID" value="KWX11369.1"/>
    <property type="molecule type" value="Genomic_DNA"/>
</dbReference>
<evidence type="ECO:0000256" key="3">
    <source>
        <dbReference type="ARBA" id="ARBA00023242"/>
    </source>
</evidence>
<evidence type="ECO:0000256" key="2">
    <source>
        <dbReference type="ARBA" id="ARBA00009223"/>
    </source>
</evidence>
<reference evidence="6 7" key="1">
    <citation type="journal article" date="2015" name="Mol. Biochem. Parasitol.">
        <title>Identification of polymorphic genes for use in assemblage B genotyping assays through comparative genomics of multiple assemblage B Giardia duodenalis isolates.</title>
        <authorList>
            <person name="Wielinga C."/>
            <person name="Thompson R.C."/>
            <person name="Monis P."/>
            <person name="Ryan U."/>
        </authorList>
    </citation>
    <scope>NUCLEOTIDE SEQUENCE [LARGE SCALE GENOMIC DNA]</scope>
    <source>
        <strain evidence="6 7">BAH15c1</strain>
    </source>
</reference>
<feature type="domain" description="UTP25 C-terminal" evidence="4">
    <location>
        <begin position="582"/>
        <end position="693"/>
    </location>
</feature>
<dbReference type="Pfam" id="PF22916">
    <property type="entry name" value="UTP25_NTPase-like"/>
    <property type="match status" value="1"/>
</dbReference>
<dbReference type="Proteomes" id="UP000070089">
    <property type="component" value="Unassembled WGS sequence"/>
</dbReference>
<evidence type="ECO:0000256" key="1">
    <source>
        <dbReference type="ARBA" id="ARBA00004604"/>
    </source>
</evidence>
<dbReference type="OrthoDB" id="10264378at2759"/>
<comment type="subcellular location">
    <subcellularLocation>
        <location evidence="1">Nucleus</location>
        <location evidence="1">Nucleolus</location>
    </subcellularLocation>
</comment>
<protein>
    <submittedName>
        <fullName evidence="6">Protein required for cell viability</fullName>
    </submittedName>
</protein>
<keyword evidence="3" id="KW-0539">Nucleus</keyword>
<comment type="similarity">
    <text evidence="2">Belongs to the UTP25 family.</text>
</comment>
<organism evidence="6 7">
    <name type="scientific">Giardia duodenalis assemblage B</name>
    <dbReference type="NCBI Taxonomy" id="1394984"/>
    <lineage>
        <taxon>Eukaryota</taxon>
        <taxon>Metamonada</taxon>
        <taxon>Diplomonadida</taxon>
        <taxon>Hexamitidae</taxon>
        <taxon>Giardiinae</taxon>
        <taxon>Giardia</taxon>
    </lineage>
</organism>
<gene>
    <name evidence="6" type="ORF">QR46_4674</name>
</gene>
<dbReference type="AlphaFoldDB" id="A0A132NMR0"/>
<dbReference type="PANTHER" id="PTHR12933">
    <property type="entry name" value="ORF PROTEIN-RELATED"/>
    <property type="match status" value="1"/>
</dbReference>
<dbReference type="InterPro" id="IPR053940">
    <property type="entry name" value="UTP25_NTPase-like"/>
</dbReference>
<sequence length="746" mass="85547">MSDYKALISLLQKNNRTENNEITEPSDESESSCEVGAILQRTSDFAPNLYTEDEEGEEDCYPVHIGQNKILSLFWDHLHSSPTSVDRTHFRVAKEIAELFTYKSDIVAAITCSCNLSDSEVQSLLSFQQKFIGEYFETLNPEEWSLLAKLRTYFDSKHNSVNQFLYKRLLGLFSSRISVVCTSPSYDVRVIYQEAAVAHLLNQAIQYAARRYDVAQDLRARRDMSDSGSYNLACNGYTRTHTLVLLPTRHASWRFVMTLLAVGLKVFELTPYRLEEWEEKFGCDEDEQRISCPVSEGGSTHTLSLLADEVPDALNYTIVEQRRRNTAQWYRSFCGNTDDNFNFGIQIHGNKIVLLTPLRVADIIVASPLGLRQQCNIDPTTDNTFKARVGDGFKIVNFIGMLSSLHTLFIGDIDALEMQNWEHFLSCIWGIHKPPREGNLVQTRNYACDIRTYLPAYLYGQQRCLLQVLAVGECFGEDFNKLLHQQNTVEAERDETIDEPVIKRSGPVQSIPMNEAFATCSLIQNSRGLVRITSIPTVYPHIKLRKDYPFLRIVLYRLEKGAVQARQTDSIDERRLKFSIKDHAKIDYCINILIPRLIKVPEIDKYMLFVVPNYYTMVCIVRVLKLLAYSNIAWGFVEESATLKEITQLRRKLESGALNFLIVTERILYYRQPPFSKLQNVIFLSPPRSSELLINTGKYFNTKLEIPRSLIVVYTRTADVTRLGNCFPADVCVESMTRKTTMFLNE</sequence>
<dbReference type="Pfam" id="PF06862">
    <property type="entry name" value="Utp25_C"/>
    <property type="match status" value="1"/>
</dbReference>
<accession>A0A132NMR0</accession>
<dbReference type="PANTHER" id="PTHR12933:SF0">
    <property type="entry name" value="U3 SMALL NUCLEOLAR RNA-ASSOCIATED PROTEIN 25 HOMOLOG"/>
    <property type="match status" value="1"/>
</dbReference>
<evidence type="ECO:0000259" key="4">
    <source>
        <dbReference type="Pfam" id="PF06862"/>
    </source>
</evidence>
<name>A0A132NMR0_GIAIN</name>
<comment type="caution">
    <text evidence="6">The sequence shown here is derived from an EMBL/GenBank/DDBJ whole genome shotgun (WGS) entry which is preliminary data.</text>
</comment>